<dbReference type="GO" id="GO:0031640">
    <property type="term" value="P:killing of cells of another organism"/>
    <property type="evidence" value="ECO:0007669"/>
    <property type="project" value="UniProtKB-KW"/>
</dbReference>
<protein>
    <submittedName>
        <fullName evidence="7">Phospholipase d delta</fullName>
    </submittedName>
</protein>
<accession>A0A1R3HV15</accession>
<evidence type="ECO:0000256" key="6">
    <source>
        <dbReference type="SAM" id="SignalP"/>
    </source>
</evidence>
<dbReference type="Pfam" id="PF25052">
    <property type="entry name" value="AtDEF-like"/>
    <property type="match status" value="1"/>
</dbReference>
<dbReference type="GO" id="GO:0050832">
    <property type="term" value="P:defense response to fungus"/>
    <property type="evidence" value="ECO:0007669"/>
    <property type="project" value="UniProtKB-KW"/>
</dbReference>
<evidence type="ECO:0000256" key="4">
    <source>
        <dbReference type="ARBA" id="ARBA00022821"/>
    </source>
</evidence>
<keyword evidence="8" id="KW-1185">Reference proteome</keyword>
<gene>
    <name evidence="7" type="ORF">COLO4_26652</name>
</gene>
<dbReference type="Proteomes" id="UP000187203">
    <property type="component" value="Unassembled WGS sequence"/>
</dbReference>
<evidence type="ECO:0000313" key="7">
    <source>
        <dbReference type="EMBL" id="OMO74235.1"/>
    </source>
</evidence>
<reference evidence="8" key="1">
    <citation type="submission" date="2013-09" db="EMBL/GenBank/DDBJ databases">
        <title>Corchorus olitorius genome sequencing.</title>
        <authorList>
            <person name="Alam M."/>
            <person name="Haque M.S."/>
            <person name="Islam M.S."/>
            <person name="Emdad E.M."/>
            <person name="Islam M.M."/>
            <person name="Ahmed B."/>
            <person name="Halim A."/>
            <person name="Hossen Q.M.M."/>
            <person name="Hossain M.Z."/>
            <person name="Ahmed R."/>
            <person name="Khan M.M."/>
            <person name="Islam R."/>
            <person name="Rashid M.M."/>
            <person name="Khan S.A."/>
            <person name="Rahman M.S."/>
            <person name="Alam M."/>
            <person name="Yahiya A.S."/>
            <person name="Khan M.S."/>
            <person name="Azam M.S."/>
            <person name="Haque T."/>
            <person name="Lashkar M.Z.H."/>
            <person name="Akhand A.I."/>
            <person name="Morshed G."/>
            <person name="Roy S."/>
            <person name="Uddin K.S."/>
            <person name="Rabeya T."/>
            <person name="Hossain A.S."/>
            <person name="Chowdhury A."/>
            <person name="Snigdha A.R."/>
            <person name="Mortoza M.S."/>
            <person name="Matin S.A."/>
            <person name="Hoque S.M.E."/>
            <person name="Islam M.K."/>
            <person name="Roy D.K."/>
            <person name="Haider R."/>
            <person name="Moosa M.M."/>
            <person name="Elias S.M."/>
            <person name="Hasan A.M."/>
            <person name="Jahan S."/>
            <person name="Shafiuddin M."/>
            <person name="Mahmood N."/>
            <person name="Shommy N.S."/>
        </authorList>
    </citation>
    <scope>NUCLEOTIDE SEQUENCE [LARGE SCALE GENOMIC DNA]</scope>
    <source>
        <strain evidence="8">cv. O-4</strain>
    </source>
</reference>
<comment type="caution">
    <text evidence="7">The sequence shown here is derived from an EMBL/GenBank/DDBJ whole genome shotgun (WGS) entry which is preliminary data.</text>
</comment>
<evidence type="ECO:0000256" key="2">
    <source>
        <dbReference type="ARBA" id="ARBA00022529"/>
    </source>
</evidence>
<dbReference type="InterPro" id="IPR010851">
    <property type="entry name" value="DEFL"/>
</dbReference>
<name>A0A1R3HV15_9ROSI</name>
<sequence>MALSKLQAMAFLFLSIFLFAQLNDAVIGAQSTSNCEIVTGTTCFVFQDCREPCVSIGRSRQSALCIPNPNSGVGGSLTCCCSTL</sequence>
<evidence type="ECO:0000256" key="3">
    <source>
        <dbReference type="ARBA" id="ARBA00022577"/>
    </source>
</evidence>
<keyword evidence="3" id="KW-0295">Fungicide</keyword>
<keyword evidence="2" id="KW-0929">Antimicrobial</keyword>
<keyword evidence="4" id="KW-0611">Plant defense</keyword>
<evidence type="ECO:0000256" key="1">
    <source>
        <dbReference type="ARBA" id="ARBA00006722"/>
    </source>
</evidence>
<feature type="signal peptide" evidence="6">
    <location>
        <begin position="1"/>
        <end position="28"/>
    </location>
</feature>
<dbReference type="AlphaFoldDB" id="A0A1R3HV15"/>
<dbReference type="EMBL" id="AWUE01019345">
    <property type="protein sequence ID" value="OMO74235.1"/>
    <property type="molecule type" value="Genomic_DNA"/>
</dbReference>
<evidence type="ECO:0000313" key="8">
    <source>
        <dbReference type="Proteomes" id="UP000187203"/>
    </source>
</evidence>
<evidence type="ECO:0000256" key="5">
    <source>
        <dbReference type="ARBA" id="ARBA00023157"/>
    </source>
</evidence>
<comment type="similarity">
    <text evidence="1">Belongs to the DEFL family.</text>
</comment>
<feature type="chain" id="PRO_5012187409" evidence="6">
    <location>
        <begin position="29"/>
        <end position="84"/>
    </location>
</feature>
<organism evidence="7 8">
    <name type="scientific">Corchorus olitorius</name>
    <dbReference type="NCBI Taxonomy" id="93759"/>
    <lineage>
        <taxon>Eukaryota</taxon>
        <taxon>Viridiplantae</taxon>
        <taxon>Streptophyta</taxon>
        <taxon>Embryophyta</taxon>
        <taxon>Tracheophyta</taxon>
        <taxon>Spermatophyta</taxon>
        <taxon>Magnoliopsida</taxon>
        <taxon>eudicotyledons</taxon>
        <taxon>Gunneridae</taxon>
        <taxon>Pentapetalae</taxon>
        <taxon>rosids</taxon>
        <taxon>malvids</taxon>
        <taxon>Malvales</taxon>
        <taxon>Malvaceae</taxon>
        <taxon>Grewioideae</taxon>
        <taxon>Apeibeae</taxon>
        <taxon>Corchorus</taxon>
    </lineage>
</organism>
<proteinExistence type="inferred from homology"/>
<keyword evidence="5" id="KW-1015">Disulfide bond</keyword>
<keyword evidence="6" id="KW-0732">Signal</keyword>